<gene>
    <name evidence="2" type="ORF">DNU06_14005</name>
</gene>
<keyword evidence="1" id="KW-0732">Signal</keyword>
<evidence type="ECO:0000313" key="3">
    <source>
        <dbReference type="Proteomes" id="UP000249248"/>
    </source>
</evidence>
<comment type="caution">
    <text evidence="2">The sequence shown here is derived from an EMBL/GenBank/DDBJ whole genome shotgun (WGS) entry which is preliminary data.</text>
</comment>
<feature type="chain" id="PRO_5016135290" evidence="1">
    <location>
        <begin position="19"/>
        <end position="141"/>
    </location>
</feature>
<organism evidence="2 3">
    <name type="scientific">Putridiphycobacter roseus</name>
    <dbReference type="NCBI Taxonomy" id="2219161"/>
    <lineage>
        <taxon>Bacteria</taxon>
        <taxon>Pseudomonadati</taxon>
        <taxon>Bacteroidota</taxon>
        <taxon>Flavobacteriia</taxon>
        <taxon>Flavobacteriales</taxon>
        <taxon>Crocinitomicaceae</taxon>
        <taxon>Putridiphycobacter</taxon>
    </lineage>
</organism>
<protein>
    <submittedName>
        <fullName evidence="2">Uncharacterized protein</fullName>
    </submittedName>
</protein>
<sequence length="141" mass="16383">MKFLFSFLLSISFQLSFAQTTNDWVLFHAENGVSFYKLEADCQPTNIPNQIGILIKIVNKNKQEITATWDLRLWYDNKEFTSNIADKENQLTVVIPKNEEILGNCDTPFGNLYILKRFTTFNNSATLTDFKFDNIRITINK</sequence>
<dbReference type="AlphaFoldDB" id="A0A2W1NNQ5"/>
<dbReference type="EMBL" id="QKSB01000010">
    <property type="protein sequence ID" value="PZE16238.1"/>
    <property type="molecule type" value="Genomic_DNA"/>
</dbReference>
<evidence type="ECO:0000313" key="2">
    <source>
        <dbReference type="EMBL" id="PZE16238.1"/>
    </source>
</evidence>
<proteinExistence type="predicted"/>
<dbReference type="Proteomes" id="UP000249248">
    <property type="component" value="Unassembled WGS sequence"/>
</dbReference>
<feature type="signal peptide" evidence="1">
    <location>
        <begin position="1"/>
        <end position="18"/>
    </location>
</feature>
<reference evidence="2 3" key="1">
    <citation type="submission" date="2018-06" db="EMBL/GenBank/DDBJ databases">
        <title>The draft genome sequence of Crocinitomix sp. SM1701.</title>
        <authorList>
            <person name="Zhang X."/>
        </authorList>
    </citation>
    <scope>NUCLEOTIDE SEQUENCE [LARGE SCALE GENOMIC DNA]</scope>
    <source>
        <strain evidence="2 3">SM1701</strain>
    </source>
</reference>
<name>A0A2W1NNQ5_9FLAO</name>
<keyword evidence="3" id="KW-1185">Reference proteome</keyword>
<accession>A0A2W1NNQ5</accession>
<evidence type="ECO:0000256" key="1">
    <source>
        <dbReference type="SAM" id="SignalP"/>
    </source>
</evidence>
<dbReference type="RefSeq" id="WP_111064124.1">
    <property type="nucleotide sequence ID" value="NZ_JBHUCU010000037.1"/>
</dbReference>